<accession>A0ABX7FQU2</accession>
<organism evidence="1 2">
    <name type="scientific">Brevibacillus choshinensis</name>
    <dbReference type="NCBI Taxonomy" id="54911"/>
    <lineage>
        <taxon>Bacteria</taxon>
        <taxon>Bacillati</taxon>
        <taxon>Bacillota</taxon>
        <taxon>Bacilli</taxon>
        <taxon>Bacillales</taxon>
        <taxon>Paenibacillaceae</taxon>
        <taxon>Brevibacillus</taxon>
    </lineage>
</organism>
<reference evidence="1 2" key="1">
    <citation type="submission" date="2021-01" db="EMBL/GenBank/DDBJ databases">
        <title>Identification of strong promoters based on the transcriptome of Brevibacillus choshinensis.</title>
        <authorList>
            <person name="Yao D."/>
            <person name="Zhang K."/>
            <person name="Wu J."/>
        </authorList>
    </citation>
    <scope>NUCLEOTIDE SEQUENCE [LARGE SCALE GENOMIC DNA]</scope>
    <source>
        <strain evidence="1 2">HPD31-SP3</strain>
    </source>
</reference>
<gene>
    <name evidence="1" type="ORF">JNE38_04670</name>
</gene>
<evidence type="ECO:0000313" key="1">
    <source>
        <dbReference type="EMBL" id="QRG68471.1"/>
    </source>
</evidence>
<keyword evidence="2" id="KW-1185">Reference proteome</keyword>
<name>A0ABX7FQU2_BRECH</name>
<dbReference type="RefSeq" id="WP_203355472.1">
    <property type="nucleotide sequence ID" value="NZ_CP069127.1"/>
</dbReference>
<sequence>MAKSYKSLCTGIGSKLTAGTTLPRFNEYEGAEMIANRSQMIILKTTDHASDLLLQTMRAEGRGRHAERGSHH</sequence>
<proteinExistence type="predicted"/>
<dbReference type="EMBL" id="CP069127">
    <property type="protein sequence ID" value="QRG68471.1"/>
    <property type="molecule type" value="Genomic_DNA"/>
</dbReference>
<protein>
    <submittedName>
        <fullName evidence="1">Uncharacterized protein</fullName>
    </submittedName>
</protein>
<dbReference type="Proteomes" id="UP000596248">
    <property type="component" value="Chromosome"/>
</dbReference>
<evidence type="ECO:0000313" key="2">
    <source>
        <dbReference type="Proteomes" id="UP000596248"/>
    </source>
</evidence>